<name>A0ABV8A0E3_9GAMM</name>
<evidence type="ECO:0000259" key="3">
    <source>
        <dbReference type="Pfam" id="PF00534"/>
    </source>
</evidence>
<protein>
    <submittedName>
        <fullName evidence="4">Glycosyltransferase family 4 protein</fullName>
        <ecNumber evidence="4">2.4.-.-</ecNumber>
    </submittedName>
</protein>
<dbReference type="Pfam" id="PF00534">
    <property type="entry name" value="Glycos_transf_1"/>
    <property type="match status" value="1"/>
</dbReference>
<dbReference type="InterPro" id="IPR001296">
    <property type="entry name" value="Glyco_trans_1"/>
</dbReference>
<evidence type="ECO:0000313" key="4">
    <source>
        <dbReference type="EMBL" id="MFC3853172.1"/>
    </source>
</evidence>
<dbReference type="EMBL" id="JBHRYR010000003">
    <property type="protein sequence ID" value="MFC3853172.1"/>
    <property type="molecule type" value="Genomic_DNA"/>
</dbReference>
<evidence type="ECO:0000256" key="2">
    <source>
        <dbReference type="ARBA" id="ARBA00022679"/>
    </source>
</evidence>
<gene>
    <name evidence="4" type="ORF">ACFOOG_10045</name>
</gene>
<proteinExistence type="predicted"/>
<keyword evidence="2 4" id="KW-0808">Transferase</keyword>
<keyword evidence="5" id="KW-1185">Reference proteome</keyword>
<keyword evidence="1 4" id="KW-0328">Glycosyltransferase</keyword>
<dbReference type="CDD" id="cd03801">
    <property type="entry name" value="GT4_PimA-like"/>
    <property type="match status" value="1"/>
</dbReference>
<dbReference type="PANTHER" id="PTHR12526">
    <property type="entry name" value="GLYCOSYLTRANSFERASE"/>
    <property type="match status" value="1"/>
</dbReference>
<reference evidence="5" key="1">
    <citation type="journal article" date="2019" name="Int. J. Syst. Evol. Microbiol.">
        <title>The Global Catalogue of Microorganisms (GCM) 10K type strain sequencing project: providing services to taxonomists for standard genome sequencing and annotation.</title>
        <authorList>
            <consortium name="The Broad Institute Genomics Platform"/>
            <consortium name="The Broad Institute Genome Sequencing Center for Infectious Disease"/>
            <person name="Wu L."/>
            <person name="Ma J."/>
        </authorList>
    </citation>
    <scope>NUCLEOTIDE SEQUENCE [LARGE SCALE GENOMIC DNA]</scope>
    <source>
        <strain evidence="5">IBRC 10765</strain>
    </source>
</reference>
<evidence type="ECO:0000256" key="1">
    <source>
        <dbReference type="ARBA" id="ARBA00022676"/>
    </source>
</evidence>
<dbReference type="Gene3D" id="3.40.50.2000">
    <property type="entry name" value="Glycogen Phosphorylase B"/>
    <property type="match status" value="2"/>
</dbReference>
<dbReference type="PANTHER" id="PTHR12526:SF510">
    <property type="entry name" value="D-INOSITOL 3-PHOSPHATE GLYCOSYLTRANSFERASE"/>
    <property type="match status" value="1"/>
</dbReference>
<dbReference type="GO" id="GO:0016757">
    <property type="term" value="F:glycosyltransferase activity"/>
    <property type="evidence" value="ECO:0007669"/>
    <property type="project" value="UniProtKB-KW"/>
</dbReference>
<organism evidence="4 5">
    <name type="scientific">Saccharospirillum mangrovi</name>
    <dbReference type="NCBI Taxonomy" id="2161747"/>
    <lineage>
        <taxon>Bacteria</taxon>
        <taxon>Pseudomonadati</taxon>
        <taxon>Pseudomonadota</taxon>
        <taxon>Gammaproteobacteria</taxon>
        <taxon>Oceanospirillales</taxon>
        <taxon>Saccharospirillaceae</taxon>
        <taxon>Saccharospirillum</taxon>
    </lineage>
</organism>
<feature type="domain" description="Glycosyl transferase family 1" evidence="3">
    <location>
        <begin position="160"/>
        <end position="317"/>
    </location>
</feature>
<sequence length="347" mass="38991">MPEVVVSDMHHRITGVSATIRALLPFMQERYELVLLSNFPAEGIRRITLVELWKLLRQAPSERPFYIWHARRNNELFWALFTRDVLRLPVRVVFTSAAIRRHSWYPRQLIKAVDAVIATSHAAAALVPHVRAVVPHGVDVTRFSSAKPLVNSPWRDFRCVVGIVGRVRPEKGTDLFVQALCELLPAHKDVCALVVGKTTSKFQRFADELKAKLAAKGVMDQVFFLDEVAYTDMPSIYQAMDIVCAPARYEGFGLVPIEAMCSGTAVVGARTGAYPDMIQQGENGFLFDVGDQAMLTHYLAQLLDDDQLLARQKSKGQAMVDAQFSIAREWEGIANVYETLWAENPHE</sequence>
<dbReference type="EC" id="2.4.-.-" evidence="4"/>
<comment type="caution">
    <text evidence="4">The sequence shown here is derived from an EMBL/GenBank/DDBJ whole genome shotgun (WGS) entry which is preliminary data.</text>
</comment>
<accession>A0ABV8A0E3</accession>
<dbReference type="RefSeq" id="WP_380696073.1">
    <property type="nucleotide sequence ID" value="NZ_JBHRYR010000003.1"/>
</dbReference>
<dbReference type="Proteomes" id="UP001595617">
    <property type="component" value="Unassembled WGS sequence"/>
</dbReference>
<dbReference type="SUPFAM" id="SSF53756">
    <property type="entry name" value="UDP-Glycosyltransferase/glycogen phosphorylase"/>
    <property type="match status" value="1"/>
</dbReference>
<evidence type="ECO:0000313" key="5">
    <source>
        <dbReference type="Proteomes" id="UP001595617"/>
    </source>
</evidence>